<dbReference type="AlphaFoldDB" id="A0A5J4N8S1"/>
<protein>
    <submittedName>
        <fullName evidence="2">Uncharacterized protein</fullName>
    </submittedName>
</protein>
<evidence type="ECO:0000313" key="3">
    <source>
        <dbReference type="Proteomes" id="UP000324629"/>
    </source>
</evidence>
<name>A0A5J4N8S1_9TREM</name>
<accession>A0A5J4N8S1</accession>
<evidence type="ECO:0000313" key="2">
    <source>
        <dbReference type="EMBL" id="KAA3671922.1"/>
    </source>
</evidence>
<reference evidence="2 3" key="1">
    <citation type="journal article" date="2019" name="Gigascience">
        <title>Whole-genome sequence of the oriental lung fluke Paragonimus westermani.</title>
        <authorList>
            <person name="Oey H."/>
            <person name="Zakrzewski M."/>
            <person name="Narain K."/>
            <person name="Devi K.R."/>
            <person name="Agatsuma T."/>
            <person name="Nawaratna S."/>
            <person name="Gobert G.N."/>
            <person name="Jones M.K."/>
            <person name="Ragan M.A."/>
            <person name="McManus D.P."/>
            <person name="Krause L."/>
        </authorList>
    </citation>
    <scope>NUCLEOTIDE SEQUENCE [LARGE SCALE GENOMIC DNA]</scope>
    <source>
        <strain evidence="2 3">IND2009</strain>
    </source>
</reference>
<organism evidence="2 3">
    <name type="scientific">Paragonimus westermani</name>
    <dbReference type="NCBI Taxonomy" id="34504"/>
    <lineage>
        <taxon>Eukaryota</taxon>
        <taxon>Metazoa</taxon>
        <taxon>Spiralia</taxon>
        <taxon>Lophotrochozoa</taxon>
        <taxon>Platyhelminthes</taxon>
        <taxon>Trematoda</taxon>
        <taxon>Digenea</taxon>
        <taxon>Plagiorchiida</taxon>
        <taxon>Troglotremata</taxon>
        <taxon>Troglotrematidae</taxon>
        <taxon>Paragonimus</taxon>
    </lineage>
</organism>
<gene>
    <name evidence="2" type="ORF">DEA37_0003947</name>
</gene>
<proteinExistence type="predicted"/>
<feature type="region of interest" description="Disordered" evidence="1">
    <location>
        <begin position="189"/>
        <end position="209"/>
    </location>
</feature>
<dbReference type="EMBL" id="QNGE01005622">
    <property type="protein sequence ID" value="KAA3671922.1"/>
    <property type="molecule type" value="Genomic_DNA"/>
</dbReference>
<comment type="caution">
    <text evidence="2">The sequence shown here is derived from an EMBL/GenBank/DDBJ whole genome shotgun (WGS) entry which is preliminary data.</text>
</comment>
<sequence>MEHEAKVCTTIVGPQQRGPFIRSRMFSSNFHIWLGVSSSAKAATPQKLPQPLSNYDEYNSSDTHELILTQLQPPLDRTPLEAPTILLAGAHRGLSGNTGRDATSSHLPAIVDNQIHGPISLECLQVALEEFCGSWYPHRWVPKQKKAIFLSHLTNRRQRSRLQYGLPRNSQNGGASNVVDGRWRETSAPPNDQVHNHTSSGAQGLTVFRGTDRGGIKRTTAARQLASLMVGTRAVSDRLRTSDLRSRSMKTSLANAFAVVCLAVIQEFHL</sequence>
<evidence type="ECO:0000256" key="1">
    <source>
        <dbReference type="SAM" id="MobiDB-lite"/>
    </source>
</evidence>
<keyword evidence="3" id="KW-1185">Reference proteome</keyword>
<dbReference type="Proteomes" id="UP000324629">
    <property type="component" value="Unassembled WGS sequence"/>
</dbReference>